<accession>A0ABD1F2R1</accession>
<dbReference type="GO" id="GO:0005576">
    <property type="term" value="C:extracellular region"/>
    <property type="evidence" value="ECO:0007669"/>
    <property type="project" value="UniProtKB-SubCell"/>
</dbReference>
<evidence type="ECO:0000256" key="7">
    <source>
        <dbReference type="ARBA" id="ARBA00023239"/>
    </source>
</evidence>
<dbReference type="EC" id="4.2.2.23" evidence="4"/>
<keyword evidence="7" id="KW-0456">Lyase</keyword>
<comment type="caution">
    <text evidence="11">The sequence shown here is derived from an EMBL/GenBank/DDBJ whole genome shotgun (WGS) entry which is preliminary data.</text>
</comment>
<dbReference type="SUPFAM" id="SSF49452">
    <property type="entry name" value="Starch-binding domain-like"/>
    <property type="match status" value="1"/>
</dbReference>
<evidence type="ECO:0000313" key="12">
    <source>
        <dbReference type="Proteomes" id="UP001566132"/>
    </source>
</evidence>
<evidence type="ECO:0000256" key="4">
    <source>
        <dbReference type="ARBA" id="ARBA00012437"/>
    </source>
</evidence>
<dbReference type="InterPro" id="IPR029411">
    <property type="entry name" value="RG-lyase_III"/>
</dbReference>
<dbReference type="InterPro" id="IPR008979">
    <property type="entry name" value="Galactose-bd-like_sf"/>
</dbReference>
<keyword evidence="5" id="KW-0964">Secreted</keyword>
<evidence type="ECO:0000256" key="8">
    <source>
        <dbReference type="SAM" id="SignalP"/>
    </source>
</evidence>
<dbReference type="EMBL" id="JBDJPC010000003">
    <property type="protein sequence ID" value="KAL1509541.1"/>
    <property type="molecule type" value="Genomic_DNA"/>
</dbReference>
<dbReference type="InterPro" id="IPR011013">
    <property type="entry name" value="Gal_mutarotase_sf_dom"/>
</dbReference>
<reference evidence="11 12" key="1">
    <citation type="submission" date="2024-05" db="EMBL/GenBank/DDBJ databases">
        <title>Genetic variation in Jamaican populations of the coffee berry borer (Hypothenemus hampei).</title>
        <authorList>
            <person name="Errbii M."/>
            <person name="Myrie A."/>
        </authorList>
    </citation>
    <scope>NUCLEOTIDE SEQUENCE [LARGE SCALE GENOMIC DNA]</scope>
    <source>
        <strain evidence="11">JA-Hopewell-2020-01-JO</strain>
        <tissue evidence="11">Whole body</tissue>
    </source>
</reference>
<keyword evidence="6 8" id="KW-0732">Signal</keyword>
<dbReference type="PANTHER" id="PTHR32018">
    <property type="entry name" value="RHAMNOGALACTURONATE LYASE FAMILY PROTEIN"/>
    <property type="match status" value="1"/>
</dbReference>
<keyword evidence="12" id="KW-1185">Reference proteome</keyword>
<dbReference type="Gene3D" id="2.60.120.260">
    <property type="entry name" value="Galactose-binding domain-like"/>
    <property type="match status" value="1"/>
</dbReference>
<name>A0ABD1F2R1_HYPHA</name>
<dbReference type="Pfam" id="PF14686">
    <property type="entry name" value="fn3_3"/>
    <property type="match status" value="1"/>
</dbReference>
<dbReference type="InterPro" id="IPR010325">
    <property type="entry name" value="Rhamnogal_lyase"/>
</dbReference>
<dbReference type="CDD" id="cd10317">
    <property type="entry name" value="RGL4_C"/>
    <property type="match status" value="1"/>
</dbReference>
<evidence type="ECO:0000256" key="6">
    <source>
        <dbReference type="ARBA" id="ARBA00022729"/>
    </source>
</evidence>
<gene>
    <name evidence="11" type="ORF">ABEB36_004256</name>
</gene>
<dbReference type="Gene3D" id="2.70.98.10">
    <property type="match status" value="1"/>
</dbReference>
<evidence type="ECO:0000313" key="11">
    <source>
        <dbReference type="EMBL" id="KAL1509541.1"/>
    </source>
</evidence>
<evidence type="ECO:0000256" key="5">
    <source>
        <dbReference type="ARBA" id="ARBA00022525"/>
    </source>
</evidence>
<organism evidence="11 12">
    <name type="scientific">Hypothenemus hampei</name>
    <name type="common">Coffee berry borer</name>
    <dbReference type="NCBI Taxonomy" id="57062"/>
    <lineage>
        <taxon>Eukaryota</taxon>
        <taxon>Metazoa</taxon>
        <taxon>Ecdysozoa</taxon>
        <taxon>Arthropoda</taxon>
        <taxon>Hexapoda</taxon>
        <taxon>Insecta</taxon>
        <taxon>Pterygota</taxon>
        <taxon>Neoptera</taxon>
        <taxon>Endopterygota</taxon>
        <taxon>Coleoptera</taxon>
        <taxon>Polyphaga</taxon>
        <taxon>Cucujiformia</taxon>
        <taxon>Curculionidae</taxon>
        <taxon>Scolytinae</taxon>
        <taxon>Hypothenemus</taxon>
    </lineage>
</organism>
<dbReference type="CDD" id="cd10320">
    <property type="entry name" value="RGL4_N"/>
    <property type="match status" value="1"/>
</dbReference>
<dbReference type="Pfam" id="PF14683">
    <property type="entry name" value="CBM-like"/>
    <property type="match status" value="1"/>
</dbReference>
<feature type="chain" id="PRO_5044747941" description="rhamnogalacturonan endolyase" evidence="8">
    <location>
        <begin position="20"/>
        <end position="558"/>
    </location>
</feature>
<feature type="domain" description="Rhamnogalacturonan lyase" evidence="9">
    <location>
        <begin position="407"/>
        <end position="554"/>
    </location>
</feature>
<evidence type="ECO:0000256" key="3">
    <source>
        <dbReference type="ARBA" id="ARBA00010418"/>
    </source>
</evidence>
<dbReference type="Gene3D" id="2.60.40.1120">
    <property type="entry name" value="Carboxypeptidase-like, regulatory domain"/>
    <property type="match status" value="1"/>
</dbReference>
<comment type="catalytic activity">
    <reaction evidence="1">
        <text>Endotype eliminative cleavage of L-alpha-rhamnopyranosyl-(1-&gt;4)-alpha-D-galactopyranosyluronic acid bonds of rhamnogalacturonan I domains in ramified hairy regions of pectin leaving L-rhamnopyranose at the reducing end and 4-deoxy-4,5-unsaturated D-galactopyranosyluronic acid at the non-reducing end.</text>
        <dbReference type="EC" id="4.2.2.23"/>
    </reaction>
</comment>
<evidence type="ECO:0000256" key="2">
    <source>
        <dbReference type="ARBA" id="ARBA00004613"/>
    </source>
</evidence>
<evidence type="ECO:0000259" key="10">
    <source>
        <dbReference type="Pfam" id="PF14686"/>
    </source>
</evidence>
<dbReference type="AlphaFoldDB" id="A0ABD1F2R1"/>
<feature type="domain" description="Rhamnogalacturonan lyase" evidence="10">
    <location>
        <begin position="311"/>
        <end position="395"/>
    </location>
</feature>
<protein>
    <recommendedName>
        <fullName evidence="4">rhamnogalacturonan endolyase</fullName>
        <ecNumber evidence="4">4.2.2.23</ecNumber>
    </recommendedName>
</protein>
<comment type="subcellular location">
    <subcellularLocation>
        <location evidence="2">Secreted</location>
    </subcellularLocation>
</comment>
<dbReference type="InterPro" id="IPR029413">
    <property type="entry name" value="RG-lyase_II"/>
</dbReference>
<dbReference type="SUPFAM" id="SSF74650">
    <property type="entry name" value="Galactose mutarotase-like"/>
    <property type="match status" value="1"/>
</dbReference>
<dbReference type="GO" id="GO:0102210">
    <property type="term" value="F:rhamnogalacturonan endolyase activity"/>
    <property type="evidence" value="ECO:0007669"/>
    <property type="project" value="UniProtKB-EC"/>
</dbReference>
<sequence length="558" mass="62854">MALFSFLLITFLFVSFNHAKVTLKTSSDLAVEISNDLVKFNFKSDSTISSLHVNEEDIVHGASRSFYLDWTGSDGEFRFSPSTVEIVEQTDTRAHFYWTQDSSRSNDALNIELHYILEDGLSGIYCYAKYFNDKSSNVSFGETRMVYRFNPNLLVIGTNQVHTGIIPTSTDINESKKVQDATYEFPNGTYYTKYDFVVYIRETQYQGVYGQGYGAFIISPSREYHGGGPMKQDLTVHDYALVTNYFLSGHFGASSFIAPPGWIHFYGPFLLHLPTGKSDNEIIASVENQVKAEQEKWPYKFVSDDEYPLERGSVKGTVTGQKSATITLFQSTINEVFDIQQMGYLYTTNTDASGNYIIDKVRPGSYKIYAYPIAGLASENLVENVVQVTANSVQTVDFNLPELENIVWSLGQANRRANEFRLADQPRNYKWQLDVPTELNFTIGKSDPKVDWYYSQSHAGTWSIHYTDKQDGKSRILRIAIAGASKSVLAVTLNGKALDELSLDNDASIYRSAMQSGKFHFKMYSIESSLVVNGENYIDLTVKSGAVMYDALSLQIHD</sequence>
<dbReference type="Pfam" id="PF06045">
    <property type="entry name" value="Rhamnogal_lyase"/>
    <property type="match status" value="1"/>
</dbReference>
<dbReference type="Proteomes" id="UP001566132">
    <property type="component" value="Unassembled WGS sequence"/>
</dbReference>
<dbReference type="InterPro" id="IPR013784">
    <property type="entry name" value="Carb-bd-like_fold"/>
</dbReference>
<dbReference type="PANTHER" id="PTHR32018:SF1">
    <property type="entry name" value="RHAMNOGALACTURONAN ENDOLYASE"/>
    <property type="match status" value="1"/>
</dbReference>
<dbReference type="SUPFAM" id="SSF49785">
    <property type="entry name" value="Galactose-binding domain-like"/>
    <property type="match status" value="1"/>
</dbReference>
<dbReference type="CDD" id="cd10316">
    <property type="entry name" value="RGL4_M"/>
    <property type="match status" value="1"/>
</dbReference>
<dbReference type="InterPro" id="IPR014718">
    <property type="entry name" value="GH-type_carb-bd"/>
</dbReference>
<evidence type="ECO:0000259" key="9">
    <source>
        <dbReference type="Pfam" id="PF14683"/>
    </source>
</evidence>
<dbReference type="InterPro" id="IPR051850">
    <property type="entry name" value="Polysacch_Lyase_4"/>
</dbReference>
<feature type="signal peptide" evidence="8">
    <location>
        <begin position="1"/>
        <end position="19"/>
    </location>
</feature>
<evidence type="ECO:0000256" key="1">
    <source>
        <dbReference type="ARBA" id="ARBA00001324"/>
    </source>
</evidence>
<comment type="similarity">
    <text evidence="3">Belongs to the polysaccharide lyase 4 family.</text>
</comment>
<proteinExistence type="inferred from homology"/>